<dbReference type="EC" id="2.4.-.-" evidence="3"/>
<organism evidence="3 4">
    <name type="scientific">Christiangramia antarctica</name>
    <dbReference type="NCBI Taxonomy" id="2058158"/>
    <lineage>
        <taxon>Bacteria</taxon>
        <taxon>Pseudomonadati</taxon>
        <taxon>Bacteroidota</taxon>
        <taxon>Flavobacteriia</taxon>
        <taxon>Flavobacteriales</taxon>
        <taxon>Flavobacteriaceae</taxon>
        <taxon>Christiangramia</taxon>
    </lineage>
</organism>
<dbReference type="RefSeq" id="WP_251739114.1">
    <property type="nucleotide sequence ID" value="NZ_JBHUOJ010000032.1"/>
</dbReference>
<feature type="domain" description="Glycosyl transferase family 1" evidence="2">
    <location>
        <begin position="193"/>
        <end position="350"/>
    </location>
</feature>
<sequence length="368" mass="42365">MKFGIFTHAGHFCEEDKLFAYGPYVKEMNLWIDYFDKVLVLAPLASELPKNIDAPYKHENIVLKELPIIHFEEDGFLISLKKSFKILLSCITEMRSCDHLHIRCPGNIGLIALIASIFFPKKPKTIKYAGNWDPNSKQPWSYRFQKWLLNNPFLIQNKKVLIYGKWKKQPEYILSFFTATFSELDKTAIDKKIDNNLTFIYCGGLVSGKNPFLVVKIIHKLILKACPVHLLLYGDGSLHSEINDYVQKHGLSENIKLMGNRPQSVLKEAYEKAHFCILPSKSEGWPKAIAEGMFYGCVPIATKVSCIPWMLDFGNRGILIEEDLESAVDEILRIINHPVIYQEMSQNSVKWSRTYTLEKFEKAIQKIL</sequence>
<keyword evidence="1 3" id="KW-0808">Transferase</keyword>
<dbReference type="CDD" id="cd03801">
    <property type="entry name" value="GT4_PimA-like"/>
    <property type="match status" value="1"/>
</dbReference>
<dbReference type="GO" id="GO:0016757">
    <property type="term" value="F:glycosyltransferase activity"/>
    <property type="evidence" value="ECO:0007669"/>
    <property type="project" value="UniProtKB-KW"/>
</dbReference>
<protein>
    <submittedName>
        <fullName evidence="3">Glycosyltransferase family 4 protein</fullName>
        <ecNumber evidence="3">2.4.-.-</ecNumber>
    </submittedName>
</protein>
<dbReference type="PANTHER" id="PTHR46401:SF2">
    <property type="entry name" value="GLYCOSYLTRANSFERASE WBBK-RELATED"/>
    <property type="match status" value="1"/>
</dbReference>
<dbReference type="Proteomes" id="UP001597438">
    <property type="component" value="Unassembled WGS sequence"/>
</dbReference>
<name>A0ABW5X6N7_9FLAO</name>
<comment type="caution">
    <text evidence="3">The sequence shown here is derived from an EMBL/GenBank/DDBJ whole genome shotgun (WGS) entry which is preliminary data.</text>
</comment>
<dbReference type="EMBL" id="JBHUOJ010000032">
    <property type="protein sequence ID" value="MFD2834255.1"/>
    <property type="molecule type" value="Genomic_DNA"/>
</dbReference>
<keyword evidence="3" id="KW-0328">Glycosyltransferase</keyword>
<dbReference type="Pfam" id="PF00534">
    <property type="entry name" value="Glycos_transf_1"/>
    <property type="match status" value="1"/>
</dbReference>
<gene>
    <name evidence="3" type="ORF">ACFSYS_13240</name>
</gene>
<reference evidence="4" key="1">
    <citation type="journal article" date="2019" name="Int. J. Syst. Evol. Microbiol.">
        <title>The Global Catalogue of Microorganisms (GCM) 10K type strain sequencing project: providing services to taxonomists for standard genome sequencing and annotation.</title>
        <authorList>
            <consortium name="The Broad Institute Genomics Platform"/>
            <consortium name="The Broad Institute Genome Sequencing Center for Infectious Disease"/>
            <person name="Wu L."/>
            <person name="Ma J."/>
        </authorList>
    </citation>
    <scope>NUCLEOTIDE SEQUENCE [LARGE SCALE GENOMIC DNA]</scope>
    <source>
        <strain evidence="4">KCTC 52925</strain>
    </source>
</reference>
<dbReference type="Gene3D" id="3.40.50.2000">
    <property type="entry name" value="Glycogen Phosphorylase B"/>
    <property type="match status" value="2"/>
</dbReference>
<evidence type="ECO:0000313" key="3">
    <source>
        <dbReference type="EMBL" id="MFD2834255.1"/>
    </source>
</evidence>
<evidence type="ECO:0000259" key="2">
    <source>
        <dbReference type="Pfam" id="PF00534"/>
    </source>
</evidence>
<evidence type="ECO:0000256" key="1">
    <source>
        <dbReference type="ARBA" id="ARBA00022679"/>
    </source>
</evidence>
<keyword evidence="4" id="KW-1185">Reference proteome</keyword>
<proteinExistence type="predicted"/>
<dbReference type="InterPro" id="IPR001296">
    <property type="entry name" value="Glyco_trans_1"/>
</dbReference>
<dbReference type="SUPFAM" id="SSF53756">
    <property type="entry name" value="UDP-Glycosyltransferase/glycogen phosphorylase"/>
    <property type="match status" value="1"/>
</dbReference>
<accession>A0ABW5X6N7</accession>
<evidence type="ECO:0000313" key="4">
    <source>
        <dbReference type="Proteomes" id="UP001597438"/>
    </source>
</evidence>
<dbReference type="PANTHER" id="PTHR46401">
    <property type="entry name" value="GLYCOSYLTRANSFERASE WBBK-RELATED"/>
    <property type="match status" value="1"/>
</dbReference>